<name>L7F4Z2_STRT8</name>
<gene>
    <name evidence="2" type="ORF">STRTUCAR8_01715</name>
</gene>
<feature type="region of interest" description="Disordered" evidence="1">
    <location>
        <begin position="1"/>
        <end position="37"/>
    </location>
</feature>
<keyword evidence="3" id="KW-1185">Reference proteome</keyword>
<evidence type="ECO:0000313" key="2">
    <source>
        <dbReference type="EMBL" id="ELP66076.1"/>
    </source>
</evidence>
<sequence>MPRTTGSPADPAAGPWLRPPRSRSYQSTAGARTGRVIGRPRQLLLTVLPPDTDD</sequence>
<proteinExistence type="predicted"/>
<evidence type="ECO:0000256" key="1">
    <source>
        <dbReference type="SAM" id="MobiDB-lite"/>
    </source>
</evidence>
<accession>L7F4Z2</accession>
<dbReference type="EMBL" id="AEJB01000361">
    <property type="protein sequence ID" value="ELP66076.1"/>
    <property type="molecule type" value="Genomic_DNA"/>
</dbReference>
<protein>
    <submittedName>
        <fullName evidence="2">Uncharacterized protein</fullName>
    </submittedName>
</protein>
<dbReference type="AlphaFoldDB" id="L7F4Z2"/>
<dbReference type="Proteomes" id="UP000010931">
    <property type="component" value="Unassembled WGS sequence"/>
</dbReference>
<organism evidence="2 3">
    <name type="scientific">Streptomyces turgidiscabies (strain Car8)</name>
    <dbReference type="NCBI Taxonomy" id="698760"/>
    <lineage>
        <taxon>Bacteria</taxon>
        <taxon>Bacillati</taxon>
        <taxon>Actinomycetota</taxon>
        <taxon>Actinomycetes</taxon>
        <taxon>Kitasatosporales</taxon>
        <taxon>Streptomycetaceae</taxon>
        <taxon>Streptomyces</taxon>
    </lineage>
</organism>
<evidence type="ECO:0000313" key="3">
    <source>
        <dbReference type="Proteomes" id="UP000010931"/>
    </source>
</evidence>
<reference evidence="2 3" key="1">
    <citation type="journal article" date="2011" name="Plasmid">
        <title>Streptomyces turgidiscabies Car8 contains a modular pathogenicity island that shares virulence genes with other actinobacterial plant pathogens.</title>
        <authorList>
            <person name="Huguet-Tapia J.C."/>
            <person name="Badger J.H."/>
            <person name="Loria R."/>
            <person name="Pettis G.S."/>
        </authorList>
    </citation>
    <scope>NUCLEOTIDE SEQUENCE [LARGE SCALE GENOMIC DNA]</scope>
    <source>
        <strain evidence="2 3">Car8</strain>
    </source>
</reference>
<comment type="caution">
    <text evidence="2">The sequence shown here is derived from an EMBL/GenBank/DDBJ whole genome shotgun (WGS) entry which is preliminary data.</text>
</comment>